<evidence type="ECO:0000256" key="5">
    <source>
        <dbReference type="ARBA" id="ARBA00023125"/>
    </source>
</evidence>
<keyword evidence="8" id="KW-0597">Phosphoprotein</keyword>
<feature type="domain" description="Sigma-54 factor interaction" evidence="10">
    <location>
        <begin position="143"/>
        <end position="372"/>
    </location>
</feature>
<dbReference type="InterPro" id="IPR025943">
    <property type="entry name" value="Sigma_54_int_dom_ATP-bd_2"/>
</dbReference>
<evidence type="ECO:0000256" key="8">
    <source>
        <dbReference type="PROSITE-ProRule" id="PRU00169"/>
    </source>
</evidence>
<dbReference type="InterPro" id="IPR058031">
    <property type="entry name" value="AAA_lid_NorR"/>
</dbReference>
<protein>
    <recommendedName>
        <fullName evidence="1">Stage 0 sporulation protein A homolog</fullName>
    </recommendedName>
</protein>
<evidence type="ECO:0000256" key="3">
    <source>
        <dbReference type="ARBA" id="ARBA00022840"/>
    </source>
</evidence>
<dbReference type="SMART" id="SM00382">
    <property type="entry name" value="AAA"/>
    <property type="match status" value="1"/>
</dbReference>
<dbReference type="Proteomes" id="UP001623591">
    <property type="component" value="Unassembled WGS sequence"/>
</dbReference>
<keyword evidence="9" id="KW-0175">Coiled coil</keyword>
<keyword evidence="6" id="KW-0804">Transcription</keyword>
<dbReference type="InterPro" id="IPR002197">
    <property type="entry name" value="HTH_Fis"/>
</dbReference>
<dbReference type="RefSeq" id="WP_406770742.1">
    <property type="nucleotide sequence ID" value="NZ_JBJHZZ010000015.1"/>
</dbReference>
<dbReference type="SUPFAM" id="SSF46689">
    <property type="entry name" value="Homeodomain-like"/>
    <property type="match status" value="1"/>
</dbReference>
<dbReference type="InterPro" id="IPR002078">
    <property type="entry name" value="Sigma_54_int"/>
</dbReference>
<evidence type="ECO:0000256" key="6">
    <source>
        <dbReference type="ARBA" id="ARBA00023163"/>
    </source>
</evidence>
<evidence type="ECO:0000256" key="1">
    <source>
        <dbReference type="ARBA" id="ARBA00018672"/>
    </source>
</evidence>
<dbReference type="InterPro" id="IPR011006">
    <property type="entry name" value="CheY-like_superfamily"/>
</dbReference>
<keyword evidence="3" id="KW-0067">ATP-binding</keyword>
<dbReference type="SMART" id="SM00448">
    <property type="entry name" value="REC"/>
    <property type="match status" value="1"/>
</dbReference>
<feature type="coiled-coil region" evidence="9">
    <location>
        <begin position="122"/>
        <end position="149"/>
    </location>
</feature>
<evidence type="ECO:0000256" key="9">
    <source>
        <dbReference type="SAM" id="Coils"/>
    </source>
</evidence>
<name>A0ABW8T9I4_9CLOT</name>
<dbReference type="InterPro" id="IPR003593">
    <property type="entry name" value="AAA+_ATPase"/>
</dbReference>
<proteinExistence type="predicted"/>
<evidence type="ECO:0000259" key="11">
    <source>
        <dbReference type="PROSITE" id="PS50110"/>
    </source>
</evidence>
<dbReference type="InterPro" id="IPR027417">
    <property type="entry name" value="P-loop_NTPase"/>
</dbReference>
<dbReference type="PRINTS" id="PR01590">
    <property type="entry name" value="HTHFIS"/>
</dbReference>
<dbReference type="Pfam" id="PF02954">
    <property type="entry name" value="HTH_8"/>
    <property type="match status" value="1"/>
</dbReference>
<dbReference type="EMBL" id="JBJHZZ010000015">
    <property type="protein sequence ID" value="MFL0248315.1"/>
    <property type="molecule type" value="Genomic_DNA"/>
</dbReference>
<dbReference type="PROSITE" id="PS00688">
    <property type="entry name" value="SIGMA54_INTERACT_3"/>
    <property type="match status" value="1"/>
</dbReference>
<feature type="domain" description="Response regulatory" evidence="11">
    <location>
        <begin position="5"/>
        <end position="119"/>
    </location>
</feature>
<reference evidence="12 13" key="1">
    <citation type="submission" date="2024-11" db="EMBL/GenBank/DDBJ databases">
        <authorList>
            <person name="Heng Y.C."/>
            <person name="Lim A.C.H."/>
            <person name="Lee J.K.Y."/>
            <person name="Kittelmann S."/>
        </authorList>
    </citation>
    <scope>NUCLEOTIDE SEQUENCE [LARGE SCALE GENOMIC DNA]</scope>
    <source>
        <strain evidence="12 13">WILCCON 0185</strain>
    </source>
</reference>
<evidence type="ECO:0000259" key="10">
    <source>
        <dbReference type="PROSITE" id="PS50045"/>
    </source>
</evidence>
<feature type="modified residue" description="4-aspartylphosphate" evidence="8">
    <location>
        <position position="54"/>
    </location>
</feature>
<dbReference type="Pfam" id="PF00072">
    <property type="entry name" value="Response_reg"/>
    <property type="match status" value="1"/>
</dbReference>
<keyword evidence="5" id="KW-0238">DNA-binding</keyword>
<comment type="caution">
    <text evidence="12">The sequence shown here is derived from an EMBL/GenBank/DDBJ whole genome shotgun (WGS) entry which is preliminary data.</text>
</comment>
<dbReference type="PROSITE" id="PS50110">
    <property type="entry name" value="RESPONSE_REGULATORY"/>
    <property type="match status" value="1"/>
</dbReference>
<evidence type="ECO:0000256" key="2">
    <source>
        <dbReference type="ARBA" id="ARBA00022741"/>
    </source>
</evidence>
<organism evidence="12 13">
    <name type="scientific">Candidatus Clostridium stratigraminis</name>
    <dbReference type="NCBI Taxonomy" id="3381661"/>
    <lineage>
        <taxon>Bacteria</taxon>
        <taxon>Bacillati</taxon>
        <taxon>Bacillota</taxon>
        <taxon>Clostridia</taxon>
        <taxon>Eubacteriales</taxon>
        <taxon>Clostridiaceae</taxon>
        <taxon>Clostridium</taxon>
    </lineage>
</organism>
<dbReference type="Gene3D" id="3.40.50.2300">
    <property type="match status" value="1"/>
</dbReference>
<keyword evidence="2" id="KW-0547">Nucleotide-binding</keyword>
<gene>
    <name evidence="12" type="ORF">ACJDUG_15255</name>
</gene>
<dbReference type="SUPFAM" id="SSF52540">
    <property type="entry name" value="P-loop containing nucleoside triphosphate hydrolases"/>
    <property type="match status" value="1"/>
</dbReference>
<dbReference type="InterPro" id="IPR001789">
    <property type="entry name" value="Sig_transdc_resp-reg_receiver"/>
</dbReference>
<accession>A0ABW8T9I4</accession>
<evidence type="ECO:0000313" key="12">
    <source>
        <dbReference type="EMBL" id="MFL0248315.1"/>
    </source>
</evidence>
<dbReference type="Gene3D" id="3.40.50.300">
    <property type="entry name" value="P-loop containing nucleotide triphosphate hydrolases"/>
    <property type="match status" value="1"/>
</dbReference>
<dbReference type="PANTHER" id="PTHR32071">
    <property type="entry name" value="TRANSCRIPTIONAL REGULATORY PROTEIN"/>
    <property type="match status" value="1"/>
</dbReference>
<dbReference type="CDD" id="cd00009">
    <property type="entry name" value="AAA"/>
    <property type="match status" value="1"/>
</dbReference>
<evidence type="ECO:0000256" key="7">
    <source>
        <dbReference type="ARBA" id="ARBA00024867"/>
    </source>
</evidence>
<dbReference type="Pfam" id="PF25601">
    <property type="entry name" value="AAA_lid_14"/>
    <property type="match status" value="1"/>
</dbReference>
<dbReference type="SUPFAM" id="SSF52172">
    <property type="entry name" value="CheY-like"/>
    <property type="match status" value="1"/>
</dbReference>
<dbReference type="PROSITE" id="PS50045">
    <property type="entry name" value="SIGMA54_INTERACT_4"/>
    <property type="match status" value="1"/>
</dbReference>
<dbReference type="Pfam" id="PF00158">
    <property type="entry name" value="Sigma54_activat"/>
    <property type="match status" value="1"/>
</dbReference>
<sequence length="450" mass="50546">MKNYSILIVDDEENVTRLLNKVLVKEGYETHMAHNGEEALYIIDNYDIDIVISDIKMPGMSGIELLKNIGKVAPFIKVILITAFATVDTAIEALRMGAKDYITKPFDIEEVIEALRNLTSDKDEVLIRSQALQKDIKNTKNKLESESAAMLNVIDMIKQIADTRATVMLYGETGTGKELAAETLHNYSSRSHMLFVKVNCAAIPENLLESELFGYEKGAFTGAVIRKPGKFELASGGSIFLDEIGDITLGVQVKLLRILQEKEFERLGGTKTIKVDVRIIAATNKNLEELVKEGSFREDLYYRLNVVPINMPPLRERKEDIPMLVLSFLNKSSDISGRAPKSISEEALSKLMAYNWPGNIRELQNIIERCVVITPKTNIGVEDLPLNISRFQELKEADEEISKLEEALDDTEKEVILKALKESSGNRTKASEILGISRRSLHRKILKYNI</sequence>
<keyword evidence="4" id="KW-0805">Transcription regulation</keyword>
<keyword evidence="13" id="KW-1185">Reference proteome</keyword>
<evidence type="ECO:0000313" key="13">
    <source>
        <dbReference type="Proteomes" id="UP001623591"/>
    </source>
</evidence>
<dbReference type="Gene3D" id="1.10.10.60">
    <property type="entry name" value="Homeodomain-like"/>
    <property type="match status" value="1"/>
</dbReference>
<comment type="function">
    <text evidence="7">May play the central regulatory role in sporulation. It may be an element of the effector pathway responsible for the activation of sporulation genes in response to nutritional stress. Spo0A may act in concert with spo0H (a sigma factor) to control the expression of some genes that are critical to the sporulation process.</text>
</comment>
<evidence type="ECO:0000256" key="4">
    <source>
        <dbReference type="ARBA" id="ARBA00023015"/>
    </source>
</evidence>
<dbReference type="Gene3D" id="1.10.8.60">
    <property type="match status" value="1"/>
</dbReference>
<dbReference type="InterPro" id="IPR025944">
    <property type="entry name" value="Sigma_54_int_dom_CS"/>
</dbReference>
<dbReference type="PROSITE" id="PS00676">
    <property type="entry name" value="SIGMA54_INTERACT_2"/>
    <property type="match status" value="1"/>
</dbReference>
<dbReference type="InterPro" id="IPR009057">
    <property type="entry name" value="Homeodomain-like_sf"/>
</dbReference>